<evidence type="ECO:0000256" key="1">
    <source>
        <dbReference type="SAM" id="MobiDB-lite"/>
    </source>
</evidence>
<dbReference type="AlphaFoldDB" id="A0A4C1U9E1"/>
<dbReference type="EMBL" id="BGZK01000146">
    <property type="protein sequence ID" value="GBP23053.1"/>
    <property type="molecule type" value="Genomic_DNA"/>
</dbReference>
<evidence type="ECO:0000313" key="2">
    <source>
        <dbReference type="EMBL" id="GBP23053.1"/>
    </source>
</evidence>
<gene>
    <name evidence="2" type="ORF">EVAR_15728_1</name>
</gene>
<proteinExistence type="predicted"/>
<feature type="region of interest" description="Disordered" evidence="1">
    <location>
        <begin position="1"/>
        <end position="33"/>
    </location>
</feature>
<organism evidence="2 3">
    <name type="scientific">Eumeta variegata</name>
    <name type="common">Bagworm moth</name>
    <name type="synonym">Eumeta japonica</name>
    <dbReference type="NCBI Taxonomy" id="151549"/>
    <lineage>
        <taxon>Eukaryota</taxon>
        <taxon>Metazoa</taxon>
        <taxon>Ecdysozoa</taxon>
        <taxon>Arthropoda</taxon>
        <taxon>Hexapoda</taxon>
        <taxon>Insecta</taxon>
        <taxon>Pterygota</taxon>
        <taxon>Neoptera</taxon>
        <taxon>Endopterygota</taxon>
        <taxon>Lepidoptera</taxon>
        <taxon>Glossata</taxon>
        <taxon>Ditrysia</taxon>
        <taxon>Tineoidea</taxon>
        <taxon>Psychidae</taxon>
        <taxon>Oiketicinae</taxon>
        <taxon>Eumeta</taxon>
    </lineage>
</organism>
<evidence type="ECO:0000313" key="3">
    <source>
        <dbReference type="Proteomes" id="UP000299102"/>
    </source>
</evidence>
<comment type="caution">
    <text evidence="2">The sequence shown here is derived from an EMBL/GenBank/DDBJ whole genome shotgun (WGS) entry which is preliminary data.</text>
</comment>
<accession>A0A4C1U9E1</accession>
<sequence>MGQLDRNRNPTLWSHGNAPHVDGDNARPPLTPGRAQRLRGIMICYLHRALWSPRRGIMSPGRPLYGNRVNVVRSLASSAYT</sequence>
<reference evidence="2 3" key="1">
    <citation type="journal article" date="2019" name="Commun. Biol.">
        <title>The bagworm genome reveals a unique fibroin gene that provides high tensile strength.</title>
        <authorList>
            <person name="Kono N."/>
            <person name="Nakamura H."/>
            <person name="Ohtoshi R."/>
            <person name="Tomita M."/>
            <person name="Numata K."/>
            <person name="Arakawa K."/>
        </authorList>
    </citation>
    <scope>NUCLEOTIDE SEQUENCE [LARGE SCALE GENOMIC DNA]</scope>
</reference>
<name>A0A4C1U9E1_EUMVA</name>
<keyword evidence="3" id="KW-1185">Reference proteome</keyword>
<protein>
    <submittedName>
        <fullName evidence="2">Uncharacterized protein</fullName>
    </submittedName>
</protein>
<dbReference type="Proteomes" id="UP000299102">
    <property type="component" value="Unassembled WGS sequence"/>
</dbReference>